<dbReference type="PROSITE" id="PS50297">
    <property type="entry name" value="ANK_REP_REGION"/>
    <property type="match status" value="1"/>
</dbReference>
<keyword evidence="1" id="KW-0963">Cytoplasm</keyword>
<gene>
    <name evidence="6" type="primary">dnaJ_1</name>
    <name evidence="5" type="synonym">cbpA_2</name>
    <name evidence="5" type="ORF">Lbir_2832</name>
    <name evidence="6" type="ORF">NCTC12437_00829</name>
</gene>
<dbReference type="PROSITE" id="PS00636">
    <property type="entry name" value="DNAJ_1"/>
    <property type="match status" value="1"/>
</dbReference>
<proteinExistence type="predicted"/>
<dbReference type="InterPro" id="IPR001623">
    <property type="entry name" value="DnaJ_domain"/>
</dbReference>
<dbReference type="GO" id="GO:0051787">
    <property type="term" value="F:misfolded protein binding"/>
    <property type="evidence" value="ECO:0007669"/>
    <property type="project" value="TreeGrafter"/>
</dbReference>
<dbReference type="PANTHER" id="PTHR44360:SF1">
    <property type="entry name" value="DNAJ HOMOLOG SUBFAMILY B MEMBER 9"/>
    <property type="match status" value="1"/>
</dbReference>
<evidence type="ECO:0000313" key="7">
    <source>
        <dbReference type="Proteomes" id="UP000054735"/>
    </source>
</evidence>
<evidence type="ECO:0000313" key="6">
    <source>
        <dbReference type="EMBL" id="STX31059.1"/>
    </source>
</evidence>
<dbReference type="OrthoDB" id="581986at2"/>
<dbReference type="EMBL" id="UGNW01000001">
    <property type="protein sequence ID" value="STX31059.1"/>
    <property type="molecule type" value="Genomic_DNA"/>
</dbReference>
<accession>A0A378I7A8</accession>
<dbReference type="STRING" id="28083.Lbir_2832"/>
<evidence type="ECO:0000313" key="5">
    <source>
        <dbReference type="EMBL" id="KTC68230.1"/>
    </source>
</evidence>
<dbReference type="SUPFAM" id="SSF46565">
    <property type="entry name" value="Chaperone J-domain"/>
    <property type="match status" value="1"/>
</dbReference>
<evidence type="ECO:0000256" key="3">
    <source>
        <dbReference type="PROSITE-ProRule" id="PRU00023"/>
    </source>
</evidence>
<dbReference type="PRINTS" id="PR00625">
    <property type="entry name" value="JDOMAIN"/>
</dbReference>
<keyword evidence="7" id="KW-1185">Reference proteome</keyword>
<keyword evidence="2" id="KW-0143">Chaperone</keyword>
<dbReference type="GO" id="GO:0051087">
    <property type="term" value="F:protein-folding chaperone binding"/>
    <property type="evidence" value="ECO:0007669"/>
    <property type="project" value="TreeGrafter"/>
</dbReference>
<dbReference type="Pfam" id="PF00226">
    <property type="entry name" value="DnaJ"/>
    <property type="match status" value="1"/>
</dbReference>
<sequence>MPNYYQILNVLPSSSDRDIRIAYRKLALKHHPDKNQSANPEAFHAIQNAYEILSNEARRKEFDSLLSASQNNDLNAFFDRFFGIHRDTFDTCRSYLLCIPSWKNKILENLIPLQREAHELRNLFEYSFSDFSEQVTRPSLIKEKITIYLAWIASKDDAEALANKSFRSIFGKNYPFSKSYSGDSFIMTAAALGAKRVIKTAFELGLFNIIDLRKGLSVAIANHDHDMTFFLLSCAESRAINVSHLNDAAFYKEKYDPFFWAIRTDNVIAVKLLLHLNIDQQNYQLESIENETYLHLAARVGNIDVVRVLVSEINIGHKDVCGDTALDHALDHKNTAIAQFLSNYMSCIRSRKNKDPAFFSNENSNAIEGDIDIELLQSQLYDCMEPFVYYINESPKLLESVIKIADKPTRADLEEIIHQTITDPCLTSKELSNLCNALIKISDIAFMDEQPFRKFQGLYAYDDLKQLVYDFSIVKLAEKASALSSKRYDIALLRVMVSFYINKIAKYYMHAETLLNCATKMGLKTETDFEEIVKNFSEINENDALTLIDDLVEINRLAHTDHKTLRLTNSTLYLPEEIAEMVCGISLKAAKEKHLAKINKNAKSMSLSSIELPHNSFQVTFNP</sequence>
<reference evidence="6 8" key="2">
    <citation type="submission" date="2018-06" db="EMBL/GenBank/DDBJ databases">
        <authorList>
            <consortium name="Pathogen Informatics"/>
            <person name="Doyle S."/>
        </authorList>
    </citation>
    <scope>NUCLEOTIDE SEQUENCE [LARGE SCALE GENOMIC DNA]</scope>
    <source>
        <strain evidence="6 8">NCTC12437</strain>
    </source>
</reference>
<dbReference type="InterPro" id="IPR036770">
    <property type="entry name" value="Ankyrin_rpt-contain_sf"/>
</dbReference>
<evidence type="ECO:0000313" key="8">
    <source>
        <dbReference type="Proteomes" id="UP000255066"/>
    </source>
</evidence>
<evidence type="ECO:0000256" key="2">
    <source>
        <dbReference type="ARBA" id="ARBA00023186"/>
    </source>
</evidence>
<dbReference type="EMBL" id="LNXT01000048">
    <property type="protein sequence ID" value="KTC68230.1"/>
    <property type="molecule type" value="Genomic_DNA"/>
</dbReference>
<feature type="repeat" description="ANK" evidence="3">
    <location>
        <begin position="289"/>
        <end position="311"/>
    </location>
</feature>
<name>A0A378I7A8_9GAMM</name>
<dbReference type="SUPFAM" id="SSF48403">
    <property type="entry name" value="Ankyrin repeat"/>
    <property type="match status" value="1"/>
</dbReference>
<evidence type="ECO:0000259" key="4">
    <source>
        <dbReference type="PROSITE" id="PS50076"/>
    </source>
</evidence>
<dbReference type="CDD" id="cd06257">
    <property type="entry name" value="DnaJ"/>
    <property type="match status" value="1"/>
</dbReference>
<dbReference type="PANTHER" id="PTHR44360">
    <property type="entry name" value="DNAJ HOMOLOG SUBFAMILY B MEMBER 9"/>
    <property type="match status" value="1"/>
</dbReference>
<dbReference type="SMART" id="SM00248">
    <property type="entry name" value="ANK"/>
    <property type="match status" value="4"/>
</dbReference>
<dbReference type="InterPro" id="IPR018253">
    <property type="entry name" value="DnaJ_domain_CS"/>
</dbReference>
<dbReference type="RefSeq" id="WP_058524807.1">
    <property type="nucleotide sequence ID" value="NZ_CAAAHV010000017.1"/>
</dbReference>
<dbReference type="Gene3D" id="1.10.287.110">
    <property type="entry name" value="DnaJ domain"/>
    <property type="match status" value="1"/>
</dbReference>
<dbReference type="PROSITE" id="PS50088">
    <property type="entry name" value="ANK_REPEAT"/>
    <property type="match status" value="1"/>
</dbReference>
<protein>
    <submittedName>
        <fullName evidence="6">Curved DNA binding protein DnaJ</fullName>
    </submittedName>
</protein>
<dbReference type="InterPro" id="IPR036869">
    <property type="entry name" value="J_dom_sf"/>
</dbReference>
<evidence type="ECO:0000256" key="1">
    <source>
        <dbReference type="ARBA" id="ARBA00022490"/>
    </source>
</evidence>
<reference evidence="5 7" key="1">
    <citation type="submission" date="2015-11" db="EMBL/GenBank/DDBJ databases">
        <title>Genomic analysis of 38 Legionella species identifies large and diverse effector repertoires.</title>
        <authorList>
            <person name="Burstein D."/>
            <person name="Amaro F."/>
            <person name="Zusman T."/>
            <person name="Lifshitz Z."/>
            <person name="Cohen O."/>
            <person name="Gilbert J.A."/>
            <person name="Pupko T."/>
            <person name="Shuman H.A."/>
            <person name="Segal G."/>
        </authorList>
    </citation>
    <scope>NUCLEOTIDE SEQUENCE [LARGE SCALE GENOMIC DNA]</scope>
    <source>
        <strain evidence="5 7">CDC#1407-AL-14</strain>
    </source>
</reference>
<dbReference type="GO" id="GO:0036503">
    <property type="term" value="P:ERAD pathway"/>
    <property type="evidence" value="ECO:0007669"/>
    <property type="project" value="TreeGrafter"/>
</dbReference>
<dbReference type="AlphaFoldDB" id="A0A378I7A8"/>
<dbReference type="InterPro" id="IPR051948">
    <property type="entry name" value="Hsp70_co-chaperone_J-domain"/>
</dbReference>
<keyword evidence="3" id="KW-0040">ANK repeat</keyword>
<feature type="domain" description="J" evidence="4">
    <location>
        <begin position="3"/>
        <end position="66"/>
    </location>
</feature>
<dbReference type="Proteomes" id="UP000255066">
    <property type="component" value="Unassembled WGS sequence"/>
</dbReference>
<dbReference type="Pfam" id="PF12796">
    <property type="entry name" value="Ank_2"/>
    <property type="match status" value="1"/>
</dbReference>
<dbReference type="Gene3D" id="1.25.40.20">
    <property type="entry name" value="Ankyrin repeat-containing domain"/>
    <property type="match status" value="1"/>
</dbReference>
<dbReference type="InterPro" id="IPR002110">
    <property type="entry name" value="Ankyrin_rpt"/>
</dbReference>
<dbReference type="PROSITE" id="PS50076">
    <property type="entry name" value="DNAJ_2"/>
    <property type="match status" value="1"/>
</dbReference>
<dbReference type="SMART" id="SM00271">
    <property type="entry name" value="DnaJ"/>
    <property type="match status" value="1"/>
</dbReference>
<dbReference type="Proteomes" id="UP000054735">
    <property type="component" value="Unassembled WGS sequence"/>
</dbReference>
<organism evidence="6 8">
    <name type="scientific">Legionella birminghamensis</name>
    <dbReference type="NCBI Taxonomy" id="28083"/>
    <lineage>
        <taxon>Bacteria</taxon>
        <taxon>Pseudomonadati</taxon>
        <taxon>Pseudomonadota</taxon>
        <taxon>Gammaproteobacteria</taxon>
        <taxon>Legionellales</taxon>
        <taxon>Legionellaceae</taxon>
        <taxon>Legionella</taxon>
    </lineage>
</organism>